<dbReference type="EMBL" id="JAUSUF010000008">
    <property type="protein sequence ID" value="MDQ0150281.1"/>
    <property type="molecule type" value="Genomic_DNA"/>
</dbReference>
<sequence>MYKKRVSESGTLFINFSINSINSIKFKKTLIQFELDKTFLERAEFNIF</sequence>
<accession>A0ABT9UVH7</accession>
<comment type="caution">
    <text evidence="1">The sequence shown here is derived from an EMBL/GenBank/DDBJ whole genome shotgun (WGS) entry which is preliminary data.</text>
</comment>
<evidence type="ECO:0000313" key="1">
    <source>
        <dbReference type="EMBL" id="MDQ0150281.1"/>
    </source>
</evidence>
<keyword evidence="2" id="KW-1185">Reference proteome</keyword>
<gene>
    <name evidence="1" type="ORF">J2S18_002224</name>
</gene>
<reference evidence="1 2" key="1">
    <citation type="submission" date="2023-07" db="EMBL/GenBank/DDBJ databases">
        <title>Genomic Encyclopedia of Type Strains, Phase IV (KMG-IV): sequencing the most valuable type-strain genomes for metagenomic binning, comparative biology and taxonomic classification.</title>
        <authorList>
            <person name="Goeker M."/>
        </authorList>
    </citation>
    <scope>NUCLEOTIDE SEQUENCE [LARGE SCALE GENOMIC DNA]</scope>
    <source>
        <strain evidence="1 2">DSM 20694</strain>
    </source>
</reference>
<dbReference type="Proteomes" id="UP001228504">
    <property type="component" value="Unassembled WGS sequence"/>
</dbReference>
<proteinExistence type="predicted"/>
<protein>
    <submittedName>
        <fullName evidence="1">Uncharacterized protein</fullName>
    </submittedName>
</protein>
<name>A0ABT9UVH7_9FIRM</name>
<evidence type="ECO:0000313" key="2">
    <source>
        <dbReference type="Proteomes" id="UP001228504"/>
    </source>
</evidence>
<organism evidence="1 2">
    <name type="scientific">Eubacterium multiforme</name>
    <dbReference type="NCBI Taxonomy" id="83339"/>
    <lineage>
        <taxon>Bacteria</taxon>
        <taxon>Bacillati</taxon>
        <taxon>Bacillota</taxon>
        <taxon>Clostridia</taxon>
        <taxon>Eubacteriales</taxon>
        <taxon>Eubacteriaceae</taxon>
        <taxon>Eubacterium</taxon>
    </lineage>
</organism>